<keyword evidence="2" id="KW-0548">Nucleotidyltransferase</keyword>
<organism evidence="9 10">
    <name type="scientific">Acropora cervicornis</name>
    <name type="common">Staghorn coral</name>
    <dbReference type="NCBI Taxonomy" id="6130"/>
    <lineage>
        <taxon>Eukaryota</taxon>
        <taxon>Metazoa</taxon>
        <taxon>Cnidaria</taxon>
        <taxon>Anthozoa</taxon>
        <taxon>Hexacorallia</taxon>
        <taxon>Scleractinia</taxon>
        <taxon>Astrocoeniina</taxon>
        <taxon>Acroporidae</taxon>
        <taxon>Acropora</taxon>
    </lineage>
</organism>
<dbReference type="FunFam" id="1.10.340.70:FF:000001">
    <property type="entry name" value="Retrovirus-related Pol polyprotein from transposon gypsy-like Protein"/>
    <property type="match status" value="1"/>
</dbReference>
<name>A0AAD9UT82_ACRCE</name>
<dbReference type="GO" id="GO:0015074">
    <property type="term" value="P:DNA integration"/>
    <property type="evidence" value="ECO:0007669"/>
    <property type="project" value="InterPro"/>
</dbReference>
<dbReference type="InterPro" id="IPR043502">
    <property type="entry name" value="DNA/RNA_pol_sf"/>
</dbReference>
<evidence type="ECO:0000313" key="10">
    <source>
        <dbReference type="Proteomes" id="UP001249851"/>
    </source>
</evidence>
<evidence type="ECO:0000259" key="8">
    <source>
        <dbReference type="PROSITE" id="PS50994"/>
    </source>
</evidence>
<dbReference type="InterPro" id="IPR041588">
    <property type="entry name" value="Integrase_H2C2"/>
</dbReference>
<dbReference type="InterPro" id="IPR036397">
    <property type="entry name" value="RNaseH_sf"/>
</dbReference>
<evidence type="ECO:0000256" key="5">
    <source>
        <dbReference type="ARBA" id="ARBA00022801"/>
    </source>
</evidence>
<evidence type="ECO:0000256" key="6">
    <source>
        <dbReference type="ARBA" id="ARBA00022918"/>
    </source>
</evidence>
<dbReference type="PANTHER" id="PTHR37984">
    <property type="entry name" value="PROTEIN CBG26694"/>
    <property type="match status" value="1"/>
</dbReference>
<reference evidence="9" key="2">
    <citation type="journal article" date="2023" name="Science">
        <title>Genomic signatures of disease resistance in endangered staghorn corals.</title>
        <authorList>
            <person name="Vollmer S.V."/>
            <person name="Selwyn J.D."/>
            <person name="Despard B.A."/>
            <person name="Roesel C.L."/>
        </authorList>
    </citation>
    <scope>NUCLEOTIDE SEQUENCE</scope>
    <source>
        <strain evidence="9">K2</strain>
    </source>
</reference>
<feature type="region of interest" description="Disordered" evidence="7">
    <location>
        <begin position="154"/>
        <end position="187"/>
    </location>
</feature>
<keyword evidence="3" id="KW-0540">Nuclease</keyword>
<keyword evidence="10" id="KW-1185">Reference proteome</keyword>
<evidence type="ECO:0000313" key="9">
    <source>
        <dbReference type="EMBL" id="KAK2549154.1"/>
    </source>
</evidence>
<evidence type="ECO:0000256" key="1">
    <source>
        <dbReference type="ARBA" id="ARBA00022679"/>
    </source>
</evidence>
<dbReference type="PROSITE" id="PS50994">
    <property type="entry name" value="INTEGRASE"/>
    <property type="match status" value="1"/>
</dbReference>
<evidence type="ECO:0000256" key="2">
    <source>
        <dbReference type="ARBA" id="ARBA00022695"/>
    </source>
</evidence>
<dbReference type="InterPro" id="IPR012337">
    <property type="entry name" value="RNaseH-like_sf"/>
</dbReference>
<dbReference type="PANTHER" id="PTHR37984:SF15">
    <property type="entry name" value="INTEGRASE CATALYTIC DOMAIN-CONTAINING PROTEIN"/>
    <property type="match status" value="1"/>
</dbReference>
<dbReference type="GO" id="GO:0003676">
    <property type="term" value="F:nucleic acid binding"/>
    <property type="evidence" value="ECO:0007669"/>
    <property type="project" value="InterPro"/>
</dbReference>
<dbReference type="InterPro" id="IPR050951">
    <property type="entry name" value="Retrovirus_Pol_polyprotein"/>
</dbReference>
<comment type="caution">
    <text evidence="9">The sequence shown here is derived from an EMBL/GenBank/DDBJ whole genome shotgun (WGS) entry which is preliminary data.</text>
</comment>
<dbReference type="Proteomes" id="UP001249851">
    <property type="component" value="Unassembled WGS sequence"/>
</dbReference>
<gene>
    <name evidence="9" type="ORF">P5673_030530</name>
</gene>
<dbReference type="Gene3D" id="3.30.70.270">
    <property type="match status" value="2"/>
</dbReference>
<dbReference type="SUPFAM" id="SSF56672">
    <property type="entry name" value="DNA/RNA polymerases"/>
    <property type="match status" value="1"/>
</dbReference>
<dbReference type="InterPro" id="IPR041373">
    <property type="entry name" value="RT_RNaseH"/>
</dbReference>
<dbReference type="Pfam" id="PF00665">
    <property type="entry name" value="rve"/>
    <property type="match status" value="1"/>
</dbReference>
<proteinExistence type="predicted"/>
<dbReference type="Gene3D" id="3.30.420.10">
    <property type="entry name" value="Ribonuclease H-like superfamily/Ribonuclease H"/>
    <property type="match status" value="1"/>
</dbReference>
<dbReference type="FunFam" id="3.10.20.370:FF:000001">
    <property type="entry name" value="Retrovirus-related Pol polyprotein from transposon 17.6-like protein"/>
    <property type="match status" value="1"/>
</dbReference>
<dbReference type="InterPro" id="IPR001584">
    <property type="entry name" value="Integrase_cat-core"/>
</dbReference>
<keyword evidence="1" id="KW-0808">Transferase</keyword>
<protein>
    <submittedName>
        <fullName evidence="9">Retrovirus-related Pol polyprotein from transposon opus</fullName>
    </submittedName>
</protein>
<dbReference type="Gene3D" id="1.10.340.70">
    <property type="match status" value="1"/>
</dbReference>
<dbReference type="CDD" id="cd09274">
    <property type="entry name" value="RNase_HI_RT_Ty3"/>
    <property type="match status" value="1"/>
</dbReference>
<keyword evidence="6" id="KW-0695">RNA-directed DNA polymerase</keyword>
<evidence type="ECO:0000256" key="4">
    <source>
        <dbReference type="ARBA" id="ARBA00022759"/>
    </source>
</evidence>
<dbReference type="GO" id="GO:0016787">
    <property type="term" value="F:hydrolase activity"/>
    <property type="evidence" value="ECO:0007669"/>
    <property type="project" value="UniProtKB-KW"/>
</dbReference>
<keyword evidence="4" id="KW-0255">Endonuclease</keyword>
<evidence type="ECO:0000256" key="3">
    <source>
        <dbReference type="ARBA" id="ARBA00022722"/>
    </source>
</evidence>
<feature type="domain" description="Integrase catalytic" evidence="8">
    <location>
        <begin position="684"/>
        <end position="792"/>
    </location>
</feature>
<dbReference type="EMBL" id="JARQWQ010000131">
    <property type="protein sequence ID" value="KAK2549154.1"/>
    <property type="molecule type" value="Genomic_DNA"/>
</dbReference>
<sequence length="792" mass="90475">MECKTFSNSSRNSRLDLIGGLSHQAASNIIQQSFPSVHHIQVGAVVNLIQSRSQDTGTSAVKVGKRVVMLPKGEATKVKCKVHFGPVPEGMPMIFEPNGDSKLTEGLELGEQLTKITPGTSSHVTILVRNNTERNILLKRRTELGQVHMVKSVLPIPNPPDQKYTQGEKSYSAVTSHQDDEQDEWEPPVELRQLEENEQLIVREMLRQEAVVFARNYDDVGCVENLELEIQLKDNEPEHGIKLKPSKCKFFQQQVRYLGRVFSSDGYSLDPEDTAAVHNLAKQKPATVSDVRKLPGFLSYYRQYIQDFSRIAKPLYDLMAGPDLLASNHRVIWTEEHHNRLEMLIHRLTSPPVMAFPDFTKPFVLHTDASQEGLGAVLYQEQDGKLTVLGYPSRTLTPSEKNYHMHTGKLEFLALKWAVTDKFRDYLFYASSFTVYTDNNPLTYILSSAKLAAVEHRWVAELADFNFDIKYRPGKSNIDVDMLFRLSLDPREYMENCTLEMEMDAICATIQAVIHQGEDGAPWVAAVSANIVHLESAVTDLVFRQLTSEDIQRAQREYPDISRILAYKKRGYPPSGGERKNESRTTSCYLRAWNKLHIDPDGILWHQTKSRSQLVLPTKFKKLVFQELHIEIGHRGADRVVDLARSRFYWPYMQEEIEYFIANKCRCIQQKPQIPPKVPMERITTTAPFEMVSIDFLHLEKSQRRFEYILLIVVHFTRFAQAYPTRNKTARTVAEKIYNDFVPRFGFPSRIHSDQGGEFENNLFRQLHKLSGVFPSLAPAPTTCKGMGNLGE</sequence>
<dbReference type="SUPFAM" id="SSF53098">
    <property type="entry name" value="Ribonuclease H-like"/>
    <property type="match status" value="1"/>
</dbReference>
<dbReference type="Gene3D" id="3.10.20.370">
    <property type="match status" value="1"/>
</dbReference>
<accession>A0AAD9UT82</accession>
<dbReference type="Pfam" id="PF17917">
    <property type="entry name" value="RT_RNaseH"/>
    <property type="match status" value="1"/>
</dbReference>
<dbReference type="AlphaFoldDB" id="A0AAD9UT82"/>
<keyword evidence="5" id="KW-0378">Hydrolase</keyword>
<reference evidence="9" key="1">
    <citation type="journal article" date="2023" name="G3 (Bethesda)">
        <title>Whole genome assembly and annotation of the endangered Caribbean coral Acropora cervicornis.</title>
        <authorList>
            <person name="Selwyn J.D."/>
            <person name="Vollmer S.V."/>
        </authorList>
    </citation>
    <scope>NUCLEOTIDE SEQUENCE</scope>
    <source>
        <strain evidence="9">K2</strain>
    </source>
</reference>
<evidence type="ECO:0000256" key="7">
    <source>
        <dbReference type="SAM" id="MobiDB-lite"/>
    </source>
</evidence>
<dbReference type="InterPro" id="IPR043128">
    <property type="entry name" value="Rev_trsase/Diguanyl_cyclase"/>
</dbReference>
<dbReference type="GO" id="GO:0004519">
    <property type="term" value="F:endonuclease activity"/>
    <property type="evidence" value="ECO:0007669"/>
    <property type="project" value="UniProtKB-KW"/>
</dbReference>
<dbReference type="Pfam" id="PF17921">
    <property type="entry name" value="Integrase_H2C2"/>
    <property type="match status" value="1"/>
</dbReference>
<dbReference type="GO" id="GO:0003964">
    <property type="term" value="F:RNA-directed DNA polymerase activity"/>
    <property type="evidence" value="ECO:0007669"/>
    <property type="project" value="UniProtKB-KW"/>
</dbReference>
<feature type="compositionally biased region" description="Polar residues" evidence="7">
    <location>
        <begin position="163"/>
        <end position="176"/>
    </location>
</feature>